<evidence type="ECO:0000313" key="1">
    <source>
        <dbReference type="EMBL" id="MBP1853512.1"/>
    </source>
</evidence>
<dbReference type="Proteomes" id="UP000759443">
    <property type="component" value="Unassembled WGS sequence"/>
</dbReference>
<dbReference type="RefSeq" id="WP_209949396.1">
    <property type="nucleotide sequence ID" value="NZ_JAGGJU010000019.1"/>
</dbReference>
<organism evidence="1 2">
    <name type="scientific">Rhizobium halophytocola</name>
    <dbReference type="NCBI Taxonomy" id="735519"/>
    <lineage>
        <taxon>Bacteria</taxon>
        <taxon>Pseudomonadati</taxon>
        <taxon>Pseudomonadota</taxon>
        <taxon>Alphaproteobacteria</taxon>
        <taxon>Hyphomicrobiales</taxon>
        <taxon>Rhizobiaceae</taxon>
        <taxon>Rhizobium/Agrobacterium group</taxon>
        <taxon>Rhizobium</taxon>
    </lineage>
</organism>
<gene>
    <name evidence="1" type="ORF">J2Z17_004973</name>
</gene>
<dbReference type="EMBL" id="JAGGJU010000019">
    <property type="protein sequence ID" value="MBP1853512.1"/>
    <property type="molecule type" value="Genomic_DNA"/>
</dbReference>
<proteinExistence type="predicted"/>
<name>A0ABS4E6D7_9HYPH</name>
<protein>
    <submittedName>
        <fullName evidence="1">Uncharacterized protein</fullName>
    </submittedName>
</protein>
<comment type="caution">
    <text evidence="1">The sequence shown here is derived from an EMBL/GenBank/DDBJ whole genome shotgun (WGS) entry which is preliminary data.</text>
</comment>
<reference evidence="1 2" key="1">
    <citation type="submission" date="2021-03" db="EMBL/GenBank/DDBJ databases">
        <title>Genomic Encyclopedia of Type Strains, Phase IV (KMG-IV): sequencing the most valuable type-strain genomes for metagenomic binning, comparative biology and taxonomic classification.</title>
        <authorList>
            <person name="Goeker M."/>
        </authorList>
    </citation>
    <scope>NUCLEOTIDE SEQUENCE [LARGE SCALE GENOMIC DNA]</scope>
    <source>
        <strain evidence="1 2">DSM 21600</strain>
    </source>
</reference>
<keyword evidence="2" id="KW-1185">Reference proteome</keyword>
<sequence>MTDWNVIRGMMAAAIDACERVEATGVQEGDREAVVRLLGQDVSVFDLLTSAWTYPENIRYAIIRERHDRGDNLAHVPEFARILVAMAQAAAETIGSSEGHAPAGAQIDAMIAWYGDHAVPGIEKAIDLRRSRSS</sequence>
<evidence type="ECO:0000313" key="2">
    <source>
        <dbReference type="Proteomes" id="UP000759443"/>
    </source>
</evidence>
<accession>A0ABS4E6D7</accession>